<gene>
    <name evidence="1" type="ORF">Nepgr_018439</name>
</gene>
<proteinExistence type="predicted"/>
<protein>
    <submittedName>
        <fullName evidence="1">Uncharacterized protein</fullName>
    </submittedName>
</protein>
<keyword evidence="2" id="KW-1185">Reference proteome</keyword>
<dbReference type="Proteomes" id="UP001279734">
    <property type="component" value="Unassembled WGS sequence"/>
</dbReference>
<accession>A0AAD3SS96</accession>
<sequence length="101" mass="11362">MGMVDKDPRAVVAILTRLKRELKRMVKVIDDEDDFSLSLTNYAEEVLLMLRGEGNGSGVEDRSFLPEVEEGIDFEENSLWNLVANQAVTAIKRRLSSLCGF</sequence>
<evidence type="ECO:0000313" key="2">
    <source>
        <dbReference type="Proteomes" id="UP001279734"/>
    </source>
</evidence>
<comment type="caution">
    <text evidence="1">The sequence shown here is derived from an EMBL/GenBank/DDBJ whole genome shotgun (WGS) entry which is preliminary data.</text>
</comment>
<evidence type="ECO:0000313" key="1">
    <source>
        <dbReference type="EMBL" id="GMH16598.1"/>
    </source>
</evidence>
<dbReference type="AlphaFoldDB" id="A0AAD3SS96"/>
<dbReference type="EMBL" id="BSYO01000016">
    <property type="protein sequence ID" value="GMH16598.1"/>
    <property type="molecule type" value="Genomic_DNA"/>
</dbReference>
<organism evidence="1 2">
    <name type="scientific">Nepenthes gracilis</name>
    <name type="common">Slender pitcher plant</name>
    <dbReference type="NCBI Taxonomy" id="150966"/>
    <lineage>
        <taxon>Eukaryota</taxon>
        <taxon>Viridiplantae</taxon>
        <taxon>Streptophyta</taxon>
        <taxon>Embryophyta</taxon>
        <taxon>Tracheophyta</taxon>
        <taxon>Spermatophyta</taxon>
        <taxon>Magnoliopsida</taxon>
        <taxon>eudicotyledons</taxon>
        <taxon>Gunneridae</taxon>
        <taxon>Pentapetalae</taxon>
        <taxon>Caryophyllales</taxon>
        <taxon>Nepenthaceae</taxon>
        <taxon>Nepenthes</taxon>
    </lineage>
</organism>
<reference evidence="1" key="1">
    <citation type="submission" date="2023-05" db="EMBL/GenBank/DDBJ databases">
        <title>Nepenthes gracilis genome sequencing.</title>
        <authorList>
            <person name="Fukushima K."/>
        </authorList>
    </citation>
    <scope>NUCLEOTIDE SEQUENCE</scope>
    <source>
        <strain evidence="1">SING2019-196</strain>
    </source>
</reference>
<name>A0AAD3SS96_NEPGR</name>